<protein>
    <submittedName>
        <fullName evidence="3">Cobalamin synthesis protein</fullName>
    </submittedName>
</protein>
<evidence type="ECO:0000256" key="1">
    <source>
        <dbReference type="SAM" id="MobiDB-lite"/>
    </source>
</evidence>
<evidence type="ECO:0000313" key="3">
    <source>
        <dbReference type="EMBL" id="GIX62199.1"/>
    </source>
</evidence>
<accession>A0AAV4LQG5</accession>
<dbReference type="EMBL" id="BPLF01000001">
    <property type="protein sequence ID" value="GIX62199.1"/>
    <property type="molecule type" value="Genomic_DNA"/>
</dbReference>
<dbReference type="PANTHER" id="PTHR13748:SF31">
    <property type="entry name" value="ZINC-REGULATED GTPASE METALLOPROTEIN ACTIVATOR 1A-RELATED"/>
    <property type="match status" value="1"/>
</dbReference>
<dbReference type="Proteomes" id="UP001497744">
    <property type="component" value="Unassembled WGS sequence"/>
</dbReference>
<reference evidence="3 4" key="1">
    <citation type="submission" date="2021-06" db="EMBL/GenBank/DDBJ databases">
        <title>Genome sequence of Babesia caballi.</title>
        <authorList>
            <person name="Yamagishi J."/>
            <person name="Kidaka T."/>
            <person name="Ochi A."/>
        </authorList>
    </citation>
    <scope>NUCLEOTIDE SEQUENCE [LARGE SCALE GENOMIC DNA]</scope>
    <source>
        <strain evidence="3">USDA-D6B2</strain>
    </source>
</reference>
<proteinExistence type="predicted"/>
<dbReference type="SUPFAM" id="SSF90002">
    <property type="entry name" value="Hypothetical protein YjiA, C-terminal domain"/>
    <property type="match status" value="1"/>
</dbReference>
<dbReference type="Pfam" id="PF02492">
    <property type="entry name" value="cobW"/>
    <property type="match status" value="1"/>
</dbReference>
<feature type="domain" description="CobW/HypB/UreG nucleotide-binding" evidence="2">
    <location>
        <begin position="110"/>
        <end position="314"/>
    </location>
</feature>
<feature type="compositionally biased region" description="Basic and acidic residues" evidence="1">
    <location>
        <begin position="393"/>
        <end position="411"/>
    </location>
</feature>
<keyword evidence="4" id="KW-1185">Reference proteome</keyword>
<dbReference type="Gene3D" id="3.40.50.300">
    <property type="entry name" value="P-loop containing nucleotide triphosphate hydrolases"/>
    <property type="match status" value="1"/>
</dbReference>
<organism evidence="3 4">
    <name type="scientific">Babesia caballi</name>
    <dbReference type="NCBI Taxonomy" id="5871"/>
    <lineage>
        <taxon>Eukaryota</taxon>
        <taxon>Sar</taxon>
        <taxon>Alveolata</taxon>
        <taxon>Apicomplexa</taxon>
        <taxon>Aconoidasida</taxon>
        <taxon>Piroplasmida</taxon>
        <taxon>Babesiidae</taxon>
        <taxon>Babesia</taxon>
    </lineage>
</organism>
<dbReference type="GO" id="GO:0005737">
    <property type="term" value="C:cytoplasm"/>
    <property type="evidence" value="ECO:0007669"/>
    <property type="project" value="TreeGrafter"/>
</dbReference>
<gene>
    <name evidence="3" type="ORF">BcabD6B2_16340</name>
</gene>
<dbReference type="InterPro" id="IPR003495">
    <property type="entry name" value="CobW/HypB/UreG_nucleotide-bd"/>
</dbReference>
<dbReference type="InterPro" id="IPR027417">
    <property type="entry name" value="P-loop_NTPase"/>
</dbReference>
<dbReference type="SUPFAM" id="SSF52540">
    <property type="entry name" value="P-loop containing nucleoside triphosphate hydrolases"/>
    <property type="match status" value="1"/>
</dbReference>
<feature type="region of interest" description="Disordered" evidence="1">
    <location>
        <begin position="392"/>
        <end position="412"/>
    </location>
</feature>
<dbReference type="Gene3D" id="3.30.1220.10">
    <property type="entry name" value="CobW-like, C-terminal domain"/>
    <property type="match status" value="1"/>
</dbReference>
<sequence length="516" mass="57332">MWNANNETDEQLAVLRGNLESEYFGSMEEALKAYNALQGKFQSLVREFYRKDAEFRDVSNQLISQVEALGQENHRISMDNAALRERNLDLALRLENAECKRHQGNQCLPTTFIQRLLREPHGMRIAVLQNEYSSEMGIEKPILSAGGAPVYELPNGCLCCSIKDGIIDAVETILQHRDDIEWLVVEAAGSADPVELVSEFWLDDNSRLVLDGVLSITSPSVLRVVTDDDGEIELPQANGVASENYDTRTPIRFDEDSPTLSNGTALASMSTSRASLYQRFKLLGRDTLDGINIRDLMCKQLSVADVIIINKIDQEGPELGFATLESGAVGAASEAENGSAGTFPIFDGLKAMLKDVNPSAKVLTANFCNVQWEDVMNLKMFDTSRIMKYLPETGHDDDGSNEHSHNHDSSHHSSLTNVFVKSKGAYSLKYINDYVSHLLWLSGTPVYRCKGIFLARKNCPSVTVPDDVLAIFQLQGVGMMFEINETELDELSENRFLFVGKDLDVETIKLSLQLSS</sequence>
<dbReference type="PANTHER" id="PTHR13748">
    <property type="entry name" value="COBW-RELATED"/>
    <property type="match status" value="1"/>
</dbReference>
<dbReference type="InterPro" id="IPR051316">
    <property type="entry name" value="Zinc-reg_GTPase_activator"/>
</dbReference>
<name>A0AAV4LQG5_BABCB</name>
<comment type="caution">
    <text evidence="3">The sequence shown here is derived from an EMBL/GenBank/DDBJ whole genome shotgun (WGS) entry which is preliminary data.</text>
</comment>
<evidence type="ECO:0000313" key="4">
    <source>
        <dbReference type="Proteomes" id="UP001497744"/>
    </source>
</evidence>
<dbReference type="InterPro" id="IPR036627">
    <property type="entry name" value="CobW-likC_sf"/>
</dbReference>
<dbReference type="AlphaFoldDB" id="A0AAV4LQG5"/>
<dbReference type="GeneID" id="94193680"/>
<dbReference type="RefSeq" id="XP_067714268.1">
    <property type="nucleotide sequence ID" value="XM_067858167.1"/>
</dbReference>
<evidence type="ECO:0000259" key="2">
    <source>
        <dbReference type="Pfam" id="PF02492"/>
    </source>
</evidence>